<protein>
    <recommendedName>
        <fullName evidence="4">Purine nucleoside permease</fullName>
    </recommendedName>
</protein>
<gene>
    <name evidence="2" type="ORF">Z520_05075</name>
</gene>
<dbReference type="PANTHER" id="PTHR38643">
    <property type="entry name" value="PURINE NUCLEOSIDE PERMEASE C285.05-RELATED"/>
    <property type="match status" value="1"/>
</dbReference>
<dbReference type="EMBL" id="KN848069">
    <property type="protein sequence ID" value="KIX99499.1"/>
    <property type="molecule type" value="Genomic_DNA"/>
</dbReference>
<sequence>MRSIGFLKLLAAVAAAAAVLIPTSAATPVEVRSADVVKRATTPISPKVVIISMFAPEASVWYGIKEFDLLAHNITVSGLSPLFPEVHCTAKGDVCQVVTGESEINAASTISAFVHSPKFNLTKSYFMVAGIAGVNPKVATLASVTFAKYAVQVALQYEFDIRDLPGNFTTGYIPFGAYAPSDYPETIYGTEVFEVNEALRDVAISFASGAKLNDSTASQSYRAKYASESIYAAAAKGPSVVGCDVATSDVYYSGTHLSEAFENTTRIWTNGSGVYCTTAQEDNASLEAIMRAALSNLTDFSRVIVMRTASDFDRPPPGVSQIQNLLYINQGGFPPAIQNIYVAGVRVVEGILDGWNSTFAKGIKPTNYIGDMFASLGGTPDFGLPADFITKRSLKGDEFQGNLRMRRAAESARRRLAAARSGGMMP</sequence>
<keyword evidence="3" id="KW-1185">Reference proteome</keyword>
<dbReference type="RefSeq" id="XP_016633622.1">
    <property type="nucleotide sequence ID" value="XM_016775579.1"/>
</dbReference>
<feature type="signal peptide" evidence="1">
    <location>
        <begin position="1"/>
        <end position="26"/>
    </location>
</feature>
<proteinExistence type="predicted"/>
<evidence type="ECO:0000313" key="3">
    <source>
        <dbReference type="Proteomes" id="UP000053411"/>
    </source>
</evidence>
<dbReference type="GeneID" id="27710821"/>
<dbReference type="Proteomes" id="UP000053411">
    <property type="component" value="Unassembled WGS sequence"/>
</dbReference>
<reference evidence="2 3" key="1">
    <citation type="submission" date="2015-01" db="EMBL/GenBank/DDBJ databases">
        <title>The Genome Sequence of Fonsecaea multimorphosa CBS 102226.</title>
        <authorList>
            <consortium name="The Broad Institute Genomics Platform"/>
            <person name="Cuomo C."/>
            <person name="de Hoog S."/>
            <person name="Gorbushina A."/>
            <person name="Stielow B."/>
            <person name="Teixiera M."/>
            <person name="Abouelleil A."/>
            <person name="Chapman S.B."/>
            <person name="Priest M."/>
            <person name="Young S.K."/>
            <person name="Wortman J."/>
            <person name="Nusbaum C."/>
            <person name="Birren B."/>
        </authorList>
    </citation>
    <scope>NUCLEOTIDE SEQUENCE [LARGE SCALE GENOMIC DNA]</scope>
    <source>
        <strain evidence="2 3">CBS 102226</strain>
    </source>
</reference>
<dbReference type="OrthoDB" id="2331083at2759"/>
<dbReference type="InterPro" id="IPR009486">
    <property type="entry name" value="Pur_nuclsid_perm"/>
</dbReference>
<dbReference type="GO" id="GO:0005783">
    <property type="term" value="C:endoplasmic reticulum"/>
    <property type="evidence" value="ECO:0007669"/>
    <property type="project" value="TreeGrafter"/>
</dbReference>
<dbReference type="STRING" id="1442371.A0A0D2K8K9"/>
<evidence type="ECO:0000313" key="2">
    <source>
        <dbReference type="EMBL" id="KIX99499.1"/>
    </source>
</evidence>
<dbReference type="VEuPathDB" id="FungiDB:Z520_05075"/>
<feature type="chain" id="PRO_5002262484" description="Purine nucleoside permease" evidence="1">
    <location>
        <begin position="27"/>
        <end position="426"/>
    </location>
</feature>
<dbReference type="PANTHER" id="PTHR38643:SF1">
    <property type="entry name" value="PURINE NUCLEOSIDE PERMEASE C285.05-RELATED"/>
    <property type="match status" value="1"/>
</dbReference>
<name>A0A0D2K8K9_9EURO</name>
<organism evidence="2 3">
    <name type="scientific">Fonsecaea multimorphosa CBS 102226</name>
    <dbReference type="NCBI Taxonomy" id="1442371"/>
    <lineage>
        <taxon>Eukaryota</taxon>
        <taxon>Fungi</taxon>
        <taxon>Dikarya</taxon>
        <taxon>Ascomycota</taxon>
        <taxon>Pezizomycotina</taxon>
        <taxon>Eurotiomycetes</taxon>
        <taxon>Chaetothyriomycetidae</taxon>
        <taxon>Chaetothyriales</taxon>
        <taxon>Herpotrichiellaceae</taxon>
        <taxon>Fonsecaea</taxon>
    </lineage>
</organism>
<dbReference type="Pfam" id="PF06516">
    <property type="entry name" value="NUP"/>
    <property type="match status" value="1"/>
</dbReference>
<dbReference type="AlphaFoldDB" id="A0A0D2K8K9"/>
<evidence type="ECO:0008006" key="4">
    <source>
        <dbReference type="Google" id="ProtNLM"/>
    </source>
</evidence>
<keyword evidence="1" id="KW-0732">Signal</keyword>
<dbReference type="GO" id="GO:0055085">
    <property type="term" value="P:transmembrane transport"/>
    <property type="evidence" value="ECO:0007669"/>
    <property type="project" value="InterPro"/>
</dbReference>
<evidence type="ECO:0000256" key="1">
    <source>
        <dbReference type="SAM" id="SignalP"/>
    </source>
</evidence>
<accession>A0A0D2K8K9</accession>